<organism evidence="1 2">
    <name type="scientific">Neptunomonas antarctica</name>
    <dbReference type="NCBI Taxonomy" id="619304"/>
    <lineage>
        <taxon>Bacteria</taxon>
        <taxon>Pseudomonadati</taxon>
        <taxon>Pseudomonadota</taxon>
        <taxon>Gammaproteobacteria</taxon>
        <taxon>Oceanospirillales</taxon>
        <taxon>Oceanospirillaceae</taxon>
        <taxon>Neptunomonas</taxon>
    </lineage>
</organism>
<reference evidence="2" key="1">
    <citation type="submission" date="2017-01" db="EMBL/GenBank/DDBJ databases">
        <authorList>
            <person name="Varghese N."/>
            <person name="Submissions S."/>
        </authorList>
    </citation>
    <scope>NUCLEOTIDE SEQUENCE [LARGE SCALE GENOMIC DNA]</scope>
    <source>
        <strain evidence="2">DSM 22306</strain>
    </source>
</reference>
<accession>A0A1N7MQH9</accession>
<evidence type="ECO:0008006" key="3">
    <source>
        <dbReference type="Google" id="ProtNLM"/>
    </source>
</evidence>
<dbReference type="OrthoDB" id="7358102at2"/>
<evidence type="ECO:0000313" key="2">
    <source>
        <dbReference type="Proteomes" id="UP000185999"/>
    </source>
</evidence>
<dbReference type="STRING" id="619304.SAMN05421760_106267"/>
<proteinExistence type="predicted"/>
<dbReference type="EMBL" id="FTOE01000006">
    <property type="protein sequence ID" value="SIS88312.1"/>
    <property type="molecule type" value="Genomic_DNA"/>
</dbReference>
<name>A0A1N7MQH9_9GAMM</name>
<sequence>MSMKTDISGWGEQPPEFIRLLVRAVETAGSITVVAERMGYGRTAISRVLSNKYDGGTTNIEARTLELFAKIQCPVMGGIKAEECQKHRNAKFTPSNPQRVALYRACQTCPNNHQCGETA</sequence>
<dbReference type="Proteomes" id="UP000185999">
    <property type="component" value="Unassembled WGS sequence"/>
</dbReference>
<dbReference type="RefSeq" id="WP_054340367.1">
    <property type="nucleotide sequence ID" value="NZ_FTOE01000006.1"/>
</dbReference>
<evidence type="ECO:0000313" key="1">
    <source>
        <dbReference type="EMBL" id="SIS88312.1"/>
    </source>
</evidence>
<dbReference type="AlphaFoldDB" id="A0A1N7MQH9"/>
<gene>
    <name evidence="1" type="ORF">SAMN05421760_106267</name>
</gene>
<protein>
    <recommendedName>
        <fullName evidence="3">Transcriptional regulator</fullName>
    </recommendedName>
</protein>
<keyword evidence="2" id="KW-1185">Reference proteome</keyword>